<dbReference type="PANTHER" id="PTHR13696:SF96">
    <property type="entry name" value="COBQ_COBB_MIND_PARA NUCLEOTIDE BINDING DOMAIN-CONTAINING PROTEIN"/>
    <property type="match status" value="1"/>
</dbReference>
<proteinExistence type="predicted"/>
<dbReference type="PIRSF" id="PIRSF009320">
    <property type="entry name" value="Nuc_binding_HP_1000"/>
    <property type="match status" value="1"/>
</dbReference>
<feature type="domain" description="CobQ/CobB/MinD/ParA nucleotide binding" evidence="1">
    <location>
        <begin position="3"/>
        <end position="172"/>
    </location>
</feature>
<dbReference type="Proteomes" id="UP000540989">
    <property type="component" value="Unassembled WGS sequence"/>
</dbReference>
<comment type="caution">
    <text evidence="2">The sequence shown here is derived from an EMBL/GenBank/DDBJ whole genome shotgun (WGS) entry which is preliminary data.</text>
</comment>
<dbReference type="RefSeq" id="WP_184223289.1">
    <property type="nucleotide sequence ID" value="NZ_JACHIP010000019.1"/>
</dbReference>
<accession>A0A7W7ZJM6</accession>
<name>A0A7W7ZJM6_9BACT</name>
<evidence type="ECO:0000259" key="1">
    <source>
        <dbReference type="Pfam" id="PF01656"/>
    </source>
</evidence>
<organism evidence="2 3">
    <name type="scientific">Granulicella aggregans</name>
    <dbReference type="NCBI Taxonomy" id="474949"/>
    <lineage>
        <taxon>Bacteria</taxon>
        <taxon>Pseudomonadati</taxon>
        <taxon>Acidobacteriota</taxon>
        <taxon>Terriglobia</taxon>
        <taxon>Terriglobales</taxon>
        <taxon>Acidobacteriaceae</taxon>
        <taxon>Granulicella</taxon>
    </lineage>
</organism>
<gene>
    <name evidence="2" type="ORF">HDF16_005515</name>
</gene>
<dbReference type="InterPro" id="IPR002586">
    <property type="entry name" value="CobQ/CobB/MinD/ParA_Nub-bd_dom"/>
</dbReference>
<dbReference type="Pfam" id="PF01656">
    <property type="entry name" value="CbiA"/>
    <property type="match status" value="1"/>
</dbReference>
<dbReference type="SUPFAM" id="SSF52540">
    <property type="entry name" value="P-loop containing nucleoside triphosphate hydrolases"/>
    <property type="match status" value="1"/>
</dbReference>
<dbReference type="PANTHER" id="PTHR13696">
    <property type="entry name" value="P-LOOP CONTAINING NUCLEOSIDE TRIPHOSPHATE HYDROLASE"/>
    <property type="match status" value="1"/>
</dbReference>
<dbReference type="InterPro" id="IPR027417">
    <property type="entry name" value="P-loop_NTPase"/>
</dbReference>
<evidence type="ECO:0000313" key="2">
    <source>
        <dbReference type="EMBL" id="MBB5060779.1"/>
    </source>
</evidence>
<dbReference type="EMBL" id="JACHIP010000019">
    <property type="protein sequence ID" value="MBB5060779.1"/>
    <property type="molecule type" value="Genomic_DNA"/>
</dbReference>
<evidence type="ECO:0000313" key="3">
    <source>
        <dbReference type="Proteomes" id="UP000540989"/>
    </source>
</evidence>
<sequence>MDIGVVNIKGGVGKTTTSVTLAAVLQTKGATVLFDGDPSHNALAWQTRGNGFPFRIADLRQARKMVGTFVHSVTDTGLAPTDDDLKFLAEACDLMIVPTTPRPLDTDGLKQTIQAFQRLKVTHYKVLITSMPPANEPEGAELMGILKELEVPLFKTAIPRLKAFVKASGTGQIVSEVKDPRAERGWDAYVAVGKESLAYVANR</sequence>
<dbReference type="AlphaFoldDB" id="A0A7W7ZJM6"/>
<dbReference type="CDD" id="cd02042">
    <property type="entry name" value="ParAB_family"/>
    <property type="match status" value="1"/>
</dbReference>
<reference evidence="2 3" key="1">
    <citation type="submission" date="2020-08" db="EMBL/GenBank/DDBJ databases">
        <title>Genomic Encyclopedia of Type Strains, Phase IV (KMG-V): Genome sequencing to study the core and pangenomes of soil and plant-associated prokaryotes.</title>
        <authorList>
            <person name="Whitman W."/>
        </authorList>
    </citation>
    <scope>NUCLEOTIDE SEQUENCE [LARGE SCALE GENOMIC DNA]</scope>
    <source>
        <strain evidence="2 3">M8UP14</strain>
    </source>
</reference>
<keyword evidence="3" id="KW-1185">Reference proteome</keyword>
<protein>
    <submittedName>
        <fullName evidence="2">Chromosome partitioning protein</fullName>
    </submittedName>
</protein>
<dbReference type="Gene3D" id="3.40.50.300">
    <property type="entry name" value="P-loop containing nucleotide triphosphate hydrolases"/>
    <property type="match status" value="1"/>
</dbReference>
<dbReference type="InterPro" id="IPR050678">
    <property type="entry name" value="DNA_Partitioning_ATPase"/>
</dbReference>